<proteinExistence type="predicted"/>
<sequence>MRPQVTAAVPVCYVVNLESSRRFYGFFGYTEARSGGEGDARWSYLQCAAHALLLACVQPPLIRAELPLLIYLYVDDLAAVRAVLDAAGHPYEPAGRPEHAPGGELRLTDPDGNVVLVGQRGAGASGAGVQPAGPDARFSLLRQAAEAVRRRGGAPATCQIGAPDGSGCTRAAELKLADTWGDTVWGCTLHAEEALISAPSSFIAAEEDDGLGRWLRDRRRA</sequence>
<accession>A0A561VCS6</accession>
<dbReference type="SUPFAM" id="SSF54593">
    <property type="entry name" value="Glyoxalase/Bleomycin resistance protein/Dihydroxybiphenyl dioxygenase"/>
    <property type="match status" value="1"/>
</dbReference>
<dbReference type="RefSeq" id="WP_122978385.1">
    <property type="nucleotide sequence ID" value="NZ_BOMX01000169.1"/>
</dbReference>
<feature type="domain" description="VOC" evidence="1">
    <location>
        <begin position="6"/>
        <end position="120"/>
    </location>
</feature>
<dbReference type="PROSITE" id="PS51819">
    <property type="entry name" value="VOC"/>
    <property type="match status" value="1"/>
</dbReference>
<dbReference type="InterPro" id="IPR037523">
    <property type="entry name" value="VOC_core"/>
</dbReference>
<evidence type="ECO:0000313" key="2">
    <source>
        <dbReference type="EMBL" id="TWG09410.1"/>
    </source>
</evidence>
<dbReference type="CDD" id="cd06587">
    <property type="entry name" value="VOC"/>
    <property type="match status" value="1"/>
</dbReference>
<dbReference type="Gene3D" id="3.10.180.10">
    <property type="entry name" value="2,3-Dihydroxybiphenyl 1,2-Dioxygenase, domain 1"/>
    <property type="match status" value="1"/>
</dbReference>
<evidence type="ECO:0000313" key="3">
    <source>
        <dbReference type="Proteomes" id="UP000320239"/>
    </source>
</evidence>
<protein>
    <recommendedName>
        <fullName evidence="1">VOC domain-containing protein</fullName>
    </recommendedName>
</protein>
<gene>
    <name evidence="2" type="ORF">FHX34_108125</name>
</gene>
<dbReference type="AlphaFoldDB" id="A0A561VCS6"/>
<dbReference type="OrthoDB" id="5241041at2"/>
<comment type="caution">
    <text evidence="2">The sequence shown here is derived from an EMBL/GenBank/DDBJ whole genome shotgun (WGS) entry which is preliminary data.</text>
</comment>
<name>A0A561VCS6_ACTTI</name>
<reference evidence="2 3" key="1">
    <citation type="submission" date="2019-06" db="EMBL/GenBank/DDBJ databases">
        <title>Sequencing the genomes of 1000 actinobacteria strains.</title>
        <authorList>
            <person name="Klenk H.-P."/>
        </authorList>
    </citation>
    <scope>NUCLEOTIDE SEQUENCE [LARGE SCALE GENOMIC DNA]</scope>
    <source>
        <strain evidence="2 3">DSM 43866</strain>
    </source>
</reference>
<organism evidence="2 3">
    <name type="scientific">Actinoplanes teichomyceticus</name>
    <dbReference type="NCBI Taxonomy" id="1867"/>
    <lineage>
        <taxon>Bacteria</taxon>
        <taxon>Bacillati</taxon>
        <taxon>Actinomycetota</taxon>
        <taxon>Actinomycetes</taxon>
        <taxon>Micromonosporales</taxon>
        <taxon>Micromonosporaceae</taxon>
        <taxon>Actinoplanes</taxon>
    </lineage>
</organism>
<dbReference type="Proteomes" id="UP000320239">
    <property type="component" value="Unassembled WGS sequence"/>
</dbReference>
<dbReference type="InterPro" id="IPR029068">
    <property type="entry name" value="Glyas_Bleomycin-R_OHBP_Dase"/>
</dbReference>
<evidence type="ECO:0000259" key="1">
    <source>
        <dbReference type="PROSITE" id="PS51819"/>
    </source>
</evidence>
<dbReference type="EMBL" id="VIWY01000008">
    <property type="protein sequence ID" value="TWG09410.1"/>
    <property type="molecule type" value="Genomic_DNA"/>
</dbReference>
<keyword evidence="3" id="KW-1185">Reference proteome</keyword>